<comment type="caution">
    <text evidence="1">The sequence shown here is derived from an EMBL/GenBank/DDBJ whole genome shotgun (WGS) entry which is preliminary data.</text>
</comment>
<keyword evidence="2" id="KW-1185">Reference proteome</keyword>
<evidence type="ECO:0000313" key="2">
    <source>
        <dbReference type="Proteomes" id="UP001082899"/>
    </source>
</evidence>
<dbReference type="Proteomes" id="UP001082899">
    <property type="component" value="Unassembled WGS sequence"/>
</dbReference>
<dbReference type="EMBL" id="JAPMXC010000005">
    <property type="protein sequence ID" value="MCY0388457.1"/>
    <property type="molecule type" value="Genomic_DNA"/>
</dbReference>
<dbReference type="RefSeq" id="WP_267848352.1">
    <property type="nucleotide sequence ID" value="NZ_JAPMXC010000005.1"/>
</dbReference>
<proteinExistence type="predicted"/>
<sequence>MNANKEPLQESFNSDLARVDAHVIAETEYGELPELTEDMLARATLKKGGRPRLENPKKSISLRLSADVLEKWRATGPGWQTRMAQRLGEIS</sequence>
<accession>A0ABT3ZQ99</accession>
<evidence type="ECO:0000313" key="1">
    <source>
        <dbReference type="EMBL" id="MCY0388457.1"/>
    </source>
</evidence>
<dbReference type="InterPro" id="IPR025528">
    <property type="entry name" value="BrnA_antitoxin"/>
</dbReference>
<dbReference type="Pfam" id="PF14384">
    <property type="entry name" value="BrnA_antitoxin"/>
    <property type="match status" value="1"/>
</dbReference>
<protein>
    <submittedName>
        <fullName evidence="1">BrnA antitoxin family protein</fullName>
    </submittedName>
</protein>
<reference evidence="1" key="1">
    <citation type="submission" date="2022-11" db="EMBL/GenBank/DDBJ databases">
        <title>Robbsia betulipollinis sp. nov., isolated from pollen of birch (Betula pendula).</title>
        <authorList>
            <person name="Shi H."/>
            <person name="Ambika Manirajan B."/>
            <person name="Ratering S."/>
            <person name="Geissler-Plaum R."/>
            <person name="Schnell S."/>
        </authorList>
    </citation>
    <scope>NUCLEOTIDE SEQUENCE</scope>
    <source>
        <strain evidence="1">Bb-Pol-6</strain>
    </source>
</reference>
<gene>
    <name evidence="1" type="ORF">OVY01_14755</name>
</gene>
<organism evidence="1 2">
    <name type="scientific">Robbsia betulipollinis</name>
    <dbReference type="NCBI Taxonomy" id="2981849"/>
    <lineage>
        <taxon>Bacteria</taxon>
        <taxon>Pseudomonadati</taxon>
        <taxon>Pseudomonadota</taxon>
        <taxon>Betaproteobacteria</taxon>
        <taxon>Burkholderiales</taxon>
        <taxon>Burkholderiaceae</taxon>
        <taxon>Robbsia</taxon>
    </lineage>
</organism>
<name>A0ABT3ZQ99_9BURK</name>